<dbReference type="GO" id="GO:0016787">
    <property type="term" value="F:hydrolase activity"/>
    <property type="evidence" value="ECO:0007669"/>
    <property type="project" value="UniProtKB-KW"/>
</dbReference>
<organism evidence="4 5">
    <name type="scientific">Cupriavidus gilardii</name>
    <dbReference type="NCBI Taxonomy" id="82541"/>
    <lineage>
        <taxon>Bacteria</taxon>
        <taxon>Pseudomonadati</taxon>
        <taxon>Pseudomonadota</taxon>
        <taxon>Betaproteobacteria</taxon>
        <taxon>Burkholderiales</taxon>
        <taxon>Burkholderiaceae</taxon>
        <taxon>Cupriavidus</taxon>
    </lineage>
</organism>
<reference evidence="4 5" key="1">
    <citation type="submission" date="2020-05" db="EMBL/GenBank/DDBJ databases">
        <title>MicrobeNet Type strains.</title>
        <authorList>
            <person name="Nicholson A.C."/>
        </authorList>
    </citation>
    <scope>NUCLEOTIDE SEQUENCE [LARGE SCALE GENOMIC DNA]</scope>
    <source>
        <strain evidence="4 5">ATCC 700815</strain>
    </source>
</reference>
<dbReference type="GO" id="GO:0017001">
    <property type="term" value="P:antibiotic catabolic process"/>
    <property type="evidence" value="ECO:0007669"/>
    <property type="project" value="UniProtKB-ARBA"/>
</dbReference>
<accession>A0A849B6P9</accession>
<comment type="similarity">
    <text evidence="1">Belongs to the metallo-beta-lactamase superfamily. Class-B beta-lactamase family.</text>
</comment>
<comment type="caution">
    <text evidence="4">The sequence shown here is derived from an EMBL/GenBank/DDBJ whole genome shotgun (WGS) entry which is preliminary data.</text>
</comment>
<name>A0A849B6P9_9BURK</name>
<dbReference type="PANTHER" id="PTHR42951:SF4">
    <property type="entry name" value="ACYL-COENZYME A THIOESTERASE MBLAC2"/>
    <property type="match status" value="1"/>
</dbReference>
<evidence type="ECO:0000256" key="1">
    <source>
        <dbReference type="ARBA" id="ARBA00005250"/>
    </source>
</evidence>
<sequence>MALHCVDQPPALRPHASRRQIDCRSAPPRACRPVCEAGRLALPGCLPHGPARLLRRVLPHHRRDCRLGQSQRRRQARDLADAAATRRRGGHRRYRRYLQYLRYFRYLQYRRHGAVGAPMSESTANQPDAFADRLPAGIRVFERGWLSANNVLLIDGDDTVLVDTGYVSHAQQTVALVEAALDGKPLKRLINTHLHSDHCGGNALLQRRWQPRTWIPAAEARAVAQWDVDALSYRATGQQCDRFAFDALLEDGQSMRMGGLDWQVIAAPGHDPHAVMLFAPAEGILISGDALWQHGFGVIFPELDGDSGFAEQDAVLRRIAELDVRLVIPGHGSPFADVGAALERARGRLDYLRADPRRNAVHALKVLVKFKLLEQREMTRDALLQWMAQAPLLERVRLRHLDGAPLPGVMEQVLSGLIKAGAATVDGEMVRNSD</sequence>
<gene>
    <name evidence="4" type="ORF">HLB16_10445</name>
</gene>
<dbReference type="InterPro" id="IPR050855">
    <property type="entry name" value="NDM-1-like"/>
</dbReference>
<dbReference type="SUPFAM" id="SSF56281">
    <property type="entry name" value="Metallo-hydrolase/oxidoreductase"/>
    <property type="match status" value="1"/>
</dbReference>
<feature type="domain" description="Metallo-beta-lactamase" evidence="3">
    <location>
        <begin position="147"/>
        <end position="331"/>
    </location>
</feature>
<evidence type="ECO:0000313" key="5">
    <source>
        <dbReference type="Proteomes" id="UP000542973"/>
    </source>
</evidence>
<dbReference type="InterPro" id="IPR001279">
    <property type="entry name" value="Metallo-B-lactamas"/>
</dbReference>
<dbReference type="SMART" id="SM00849">
    <property type="entry name" value="Lactamase_B"/>
    <property type="match status" value="1"/>
</dbReference>
<dbReference type="Pfam" id="PF00753">
    <property type="entry name" value="Lactamase_B"/>
    <property type="match status" value="1"/>
</dbReference>
<feature type="region of interest" description="Disordered" evidence="2">
    <location>
        <begin position="68"/>
        <end position="87"/>
    </location>
</feature>
<dbReference type="CDD" id="cd06262">
    <property type="entry name" value="metallo-hydrolase-like_MBL-fold"/>
    <property type="match status" value="1"/>
</dbReference>
<protein>
    <submittedName>
        <fullName evidence="4">MBL fold metallo-hydrolase</fullName>
    </submittedName>
</protein>
<dbReference type="Proteomes" id="UP000542973">
    <property type="component" value="Unassembled WGS sequence"/>
</dbReference>
<evidence type="ECO:0000259" key="3">
    <source>
        <dbReference type="SMART" id="SM00849"/>
    </source>
</evidence>
<dbReference type="Gene3D" id="3.60.15.10">
    <property type="entry name" value="Ribonuclease Z/Hydroxyacylglutathione hydrolase-like"/>
    <property type="match status" value="1"/>
</dbReference>
<proteinExistence type="inferred from homology"/>
<dbReference type="AlphaFoldDB" id="A0A849B6P9"/>
<dbReference type="EMBL" id="JABEMD010000014">
    <property type="protein sequence ID" value="NNH11300.1"/>
    <property type="molecule type" value="Genomic_DNA"/>
</dbReference>
<keyword evidence="4" id="KW-0378">Hydrolase</keyword>
<dbReference type="InterPro" id="IPR036866">
    <property type="entry name" value="RibonucZ/Hydroxyglut_hydro"/>
</dbReference>
<dbReference type="PANTHER" id="PTHR42951">
    <property type="entry name" value="METALLO-BETA-LACTAMASE DOMAIN-CONTAINING"/>
    <property type="match status" value="1"/>
</dbReference>
<evidence type="ECO:0000313" key="4">
    <source>
        <dbReference type="EMBL" id="NNH11300.1"/>
    </source>
</evidence>
<evidence type="ECO:0000256" key="2">
    <source>
        <dbReference type="SAM" id="MobiDB-lite"/>
    </source>
</evidence>